<evidence type="ECO:0000313" key="3">
    <source>
        <dbReference type="Proteomes" id="UP000681526"/>
    </source>
</evidence>
<dbReference type="Pfam" id="PF07319">
    <property type="entry name" value="DnaI_N"/>
    <property type="match status" value="1"/>
</dbReference>
<name>A0ABN7S5J7_THEXY</name>
<dbReference type="InterPro" id="IPR009928">
    <property type="entry name" value="DnaI_N"/>
</dbReference>
<dbReference type="NCBIfam" id="NF006505">
    <property type="entry name" value="PRK08939.1"/>
    <property type="match status" value="1"/>
</dbReference>
<reference evidence="2 3" key="1">
    <citation type="submission" date="2021-04" db="EMBL/GenBank/DDBJ databases">
        <authorList>
            <person name="Rakotoarivonina H."/>
        </authorList>
    </citation>
    <scope>NUCLEOTIDE SEQUENCE [LARGE SCALE GENOMIC DNA]</scope>
    <source>
        <strain evidence="2 3">XE</strain>
    </source>
</reference>
<organism evidence="2 3">
    <name type="scientific">Thermobacillus xylanilyticus</name>
    <dbReference type="NCBI Taxonomy" id="76633"/>
    <lineage>
        <taxon>Bacteria</taxon>
        <taxon>Bacillati</taxon>
        <taxon>Bacillota</taxon>
        <taxon>Bacilli</taxon>
        <taxon>Bacillales</taxon>
        <taxon>Paenibacillaceae</taxon>
        <taxon>Thermobacillus</taxon>
    </lineage>
</organism>
<protein>
    <submittedName>
        <fullName evidence="2">Primosome component (Helicase loader) DnaI</fullName>
    </submittedName>
</protein>
<dbReference type="EMBL" id="CAJRAY010000083">
    <property type="protein sequence ID" value="CAG5091787.1"/>
    <property type="molecule type" value="Genomic_DNA"/>
</dbReference>
<accession>A0ABN7S5J7</accession>
<dbReference type="InterPro" id="IPR027417">
    <property type="entry name" value="P-loop_NTPase"/>
</dbReference>
<dbReference type="RefSeq" id="WP_213485816.1">
    <property type="nucleotide sequence ID" value="NZ_CAJRAY010000083.1"/>
</dbReference>
<gene>
    <name evidence="2" type="primary">txxe 3520-dnaI</name>
    <name evidence="2" type="ORF">TXXE_16400</name>
</gene>
<dbReference type="Pfam" id="PF01695">
    <property type="entry name" value="IstB_IS21"/>
    <property type="match status" value="1"/>
</dbReference>
<dbReference type="Proteomes" id="UP000681526">
    <property type="component" value="Unassembled WGS sequence"/>
</dbReference>
<comment type="caution">
    <text evidence="2">The sequence shown here is derived from an EMBL/GenBank/DDBJ whole genome shotgun (WGS) entry which is preliminary data.</text>
</comment>
<proteinExistence type="predicted"/>
<dbReference type="PANTHER" id="PTHR30050:SF8">
    <property type="entry name" value="PRIMOSOMAL PROTEIN DNAI"/>
    <property type="match status" value="1"/>
</dbReference>
<dbReference type="Gene3D" id="3.40.50.300">
    <property type="entry name" value="P-loop containing nucleotide triphosphate hydrolases"/>
    <property type="match status" value="1"/>
</dbReference>
<dbReference type="SMART" id="SM00382">
    <property type="entry name" value="AAA"/>
    <property type="match status" value="1"/>
</dbReference>
<dbReference type="CDD" id="cd00009">
    <property type="entry name" value="AAA"/>
    <property type="match status" value="1"/>
</dbReference>
<feature type="domain" description="AAA+ ATPase" evidence="1">
    <location>
        <begin position="166"/>
        <end position="286"/>
    </location>
</feature>
<dbReference type="InterPro" id="IPR002611">
    <property type="entry name" value="IstB_ATP-bd"/>
</dbReference>
<dbReference type="InterPro" id="IPR003593">
    <property type="entry name" value="AAA+_ATPase"/>
</dbReference>
<evidence type="ECO:0000313" key="2">
    <source>
        <dbReference type="EMBL" id="CAG5091787.1"/>
    </source>
</evidence>
<sequence length="318" mass="36653">MESLGELIKRWPLGAGMQAEAERHLDALLEEPAVRELRARHPELTRRDLRLNLNRIYQYVKEQRHCAACPGLDRCPNDIEGYYTVLECEVQSDKAQLYDRKVPCSLLKARQAEQQLRSRVRSFYIDESALGGSFSPTEMVTLEPERSAAVNHLFKYIKTTRENGLQKRGLYLVGPFGTGKTYLMCYMLHELAKSGLSGVIVYVPEFVEDVKSMLDEPARLRETIELMKQTDLLVFDDIGAENLSPWVRDHVMGTILNYRMNRKPTFYTSNHDLDALERHFSFTNKDGEEAHKGQRLMDRIRPFVDRLWIGGGNKRGLT</sequence>
<dbReference type="SUPFAM" id="SSF52540">
    <property type="entry name" value="P-loop containing nucleoside triphosphate hydrolases"/>
    <property type="match status" value="1"/>
</dbReference>
<evidence type="ECO:0000259" key="1">
    <source>
        <dbReference type="SMART" id="SM00382"/>
    </source>
</evidence>
<dbReference type="PANTHER" id="PTHR30050">
    <property type="entry name" value="CHROMOSOMAL REPLICATION INITIATOR PROTEIN DNAA"/>
    <property type="match status" value="1"/>
</dbReference>
<keyword evidence="3" id="KW-1185">Reference proteome</keyword>